<dbReference type="RefSeq" id="WP_213413875.1">
    <property type="nucleotide sequence ID" value="NZ_BOVK01000069.1"/>
</dbReference>
<keyword evidence="2" id="KW-1185">Reference proteome</keyword>
<sequence>MFVYGVDIPLQDVKQPDEPLRQVESESPVDPTAFSFTYGMDIFPEEKEGES</sequence>
<evidence type="ECO:0000313" key="1">
    <source>
        <dbReference type="EMBL" id="GIQ71068.1"/>
    </source>
</evidence>
<gene>
    <name evidence="1" type="ORF">XYCOK13_38920</name>
</gene>
<dbReference type="EMBL" id="BOVK01000069">
    <property type="protein sequence ID" value="GIQ71068.1"/>
    <property type="molecule type" value="Genomic_DNA"/>
</dbReference>
<dbReference type="AlphaFoldDB" id="A0A8J4H506"/>
<name>A0A8J4H506_9BACL</name>
<comment type="caution">
    <text evidence="1">The sequence shown here is derived from an EMBL/GenBank/DDBJ whole genome shotgun (WGS) entry which is preliminary data.</text>
</comment>
<protein>
    <submittedName>
        <fullName evidence="1">Uncharacterized protein</fullName>
    </submittedName>
</protein>
<organism evidence="1 2">
    <name type="scientific">Xylanibacillus composti</name>
    <dbReference type="NCBI Taxonomy" id="1572762"/>
    <lineage>
        <taxon>Bacteria</taxon>
        <taxon>Bacillati</taxon>
        <taxon>Bacillota</taxon>
        <taxon>Bacilli</taxon>
        <taxon>Bacillales</taxon>
        <taxon>Paenibacillaceae</taxon>
        <taxon>Xylanibacillus</taxon>
    </lineage>
</organism>
<reference evidence="1" key="1">
    <citation type="submission" date="2021-04" db="EMBL/GenBank/DDBJ databases">
        <title>Draft genome sequence of Xylanibacillus composti strain K13.</title>
        <authorList>
            <person name="Uke A."/>
            <person name="Chhe C."/>
            <person name="Baramee S."/>
            <person name="Kosugi A."/>
        </authorList>
    </citation>
    <scope>NUCLEOTIDE SEQUENCE</scope>
    <source>
        <strain evidence="1">K13</strain>
    </source>
</reference>
<evidence type="ECO:0000313" key="2">
    <source>
        <dbReference type="Proteomes" id="UP000677918"/>
    </source>
</evidence>
<accession>A0A8J4H506</accession>
<proteinExistence type="predicted"/>
<dbReference type="Proteomes" id="UP000677918">
    <property type="component" value="Unassembled WGS sequence"/>
</dbReference>